<dbReference type="OrthoDB" id="4404538at2"/>
<comment type="caution">
    <text evidence="1">The sequence shown here is derived from an EMBL/GenBank/DDBJ whole genome shotgun (WGS) entry which is preliminary data.</text>
</comment>
<dbReference type="Pfam" id="PF09965">
    <property type="entry name" value="DUF2199"/>
    <property type="match status" value="1"/>
</dbReference>
<reference evidence="1 2" key="1">
    <citation type="submission" date="2018-03" db="EMBL/GenBank/DDBJ databases">
        <title>Genomic Encyclopedia of Type Strains, Phase III (KMG-III): the genomes of soil and plant-associated and newly described type strains.</title>
        <authorList>
            <person name="Whitman W."/>
        </authorList>
    </citation>
    <scope>NUCLEOTIDE SEQUENCE [LARGE SCALE GENOMIC DNA]</scope>
    <source>
        <strain evidence="1 2">CGMCC 1.12700</strain>
    </source>
</reference>
<accession>A0A2P8CYF6</accession>
<keyword evidence="2" id="KW-1185">Reference proteome</keyword>
<dbReference type="RefSeq" id="WP_106524348.1">
    <property type="nucleotide sequence ID" value="NZ_PYGD01000009.1"/>
</dbReference>
<protein>
    <recommendedName>
        <fullName evidence="3">DUF2199 domain-containing protein</fullName>
    </recommendedName>
</protein>
<sequence>MAIFDFFRNRRKGAPSKCAKCGEFHDKLPAIGFTTPFYYEVLNETDKARMATLSEDFCVIEHEEQTDRFIRATLTLQVNDACEDLDYGIWVSLSEKSYDEYAAEFKNNTAGKTYFGRISNDIPEYATSTLELHVQVITKSGGLRPELVPYESDHPFILDWQNGITIAEAEKRINRCKDQSG</sequence>
<evidence type="ECO:0000313" key="2">
    <source>
        <dbReference type="Proteomes" id="UP000240572"/>
    </source>
</evidence>
<name>A0A2P8CYF6_9BACT</name>
<dbReference type="EMBL" id="PYGD01000009">
    <property type="protein sequence ID" value="PSK89998.1"/>
    <property type="molecule type" value="Genomic_DNA"/>
</dbReference>
<evidence type="ECO:0008006" key="3">
    <source>
        <dbReference type="Google" id="ProtNLM"/>
    </source>
</evidence>
<dbReference type="InterPro" id="IPR018697">
    <property type="entry name" value="DUF2199"/>
</dbReference>
<gene>
    <name evidence="1" type="ORF">B0I18_1092</name>
</gene>
<evidence type="ECO:0000313" key="1">
    <source>
        <dbReference type="EMBL" id="PSK89998.1"/>
    </source>
</evidence>
<dbReference type="AlphaFoldDB" id="A0A2P8CYF6"/>
<proteinExistence type="predicted"/>
<organism evidence="1 2">
    <name type="scientific">Taibaiella chishuiensis</name>
    <dbReference type="NCBI Taxonomy" id="1434707"/>
    <lineage>
        <taxon>Bacteria</taxon>
        <taxon>Pseudomonadati</taxon>
        <taxon>Bacteroidota</taxon>
        <taxon>Chitinophagia</taxon>
        <taxon>Chitinophagales</taxon>
        <taxon>Chitinophagaceae</taxon>
        <taxon>Taibaiella</taxon>
    </lineage>
</organism>
<dbReference type="Proteomes" id="UP000240572">
    <property type="component" value="Unassembled WGS sequence"/>
</dbReference>